<dbReference type="Pfam" id="PF19700">
    <property type="entry name" value="DUF6198"/>
    <property type="match status" value="1"/>
</dbReference>
<dbReference type="PANTHER" id="PTHR40078:SF1">
    <property type="entry name" value="INTEGRAL MEMBRANE PROTEIN"/>
    <property type="match status" value="1"/>
</dbReference>
<proteinExistence type="predicted"/>
<dbReference type="InterPro" id="IPR038750">
    <property type="entry name" value="YczE/YyaS-like"/>
</dbReference>
<feature type="transmembrane region" description="Helical" evidence="1">
    <location>
        <begin position="75"/>
        <end position="92"/>
    </location>
</feature>
<evidence type="ECO:0008006" key="4">
    <source>
        <dbReference type="Google" id="ProtNLM"/>
    </source>
</evidence>
<feature type="transmembrane region" description="Helical" evidence="1">
    <location>
        <begin position="9"/>
        <end position="26"/>
    </location>
</feature>
<feature type="transmembrane region" description="Helical" evidence="1">
    <location>
        <begin position="104"/>
        <end position="124"/>
    </location>
</feature>
<evidence type="ECO:0000313" key="2">
    <source>
        <dbReference type="EMBL" id="SMP03254.1"/>
    </source>
</evidence>
<feature type="transmembrane region" description="Helical" evidence="1">
    <location>
        <begin position="144"/>
        <end position="164"/>
    </location>
</feature>
<dbReference type="PANTHER" id="PTHR40078">
    <property type="entry name" value="INTEGRAL MEMBRANE PROTEIN-RELATED"/>
    <property type="match status" value="1"/>
</dbReference>
<reference evidence="2" key="1">
    <citation type="submission" date="2017-05" db="EMBL/GenBank/DDBJ databases">
        <authorList>
            <person name="Varghese N."/>
            <person name="Submissions S."/>
        </authorList>
    </citation>
    <scope>NUCLEOTIDE SEQUENCE</scope>
    <source>
        <strain evidence="2">DSM 45262</strain>
    </source>
</reference>
<feature type="transmembrane region" description="Helical" evidence="1">
    <location>
        <begin position="170"/>
        <end position="189"/>
    </location>
</feature>
<dbReference type="Proteomes" id="UP001157946">
    <property type="component" value="Unassembled WGS sequence"/>
</dbReference>
<gene>
    <name evidence="2" type="ORF">SAMN06265361_101426</name>
</gene>
<name>A0AA45WJJ4_9BACL</name>
<dbReference type="RefSeq" id="WP_284723887.1">
    <property type="nucleotide sequence ID" value="NZ_FXTU01000001.1"/>
</dbReference>
<feature type="transmembrane region" description="Helical" evidence="1">
    <location>
        <begin position="46"/>
        <end position="68"/>
    </location>
</feature>
<protein>
    <recommendedName>
        <fullName evidence="4">YitT family protein</fullName>
    </recommendedName>
</protein>
<comment type="caution">
    <text evidence="2">The sequence shown here is derived from an EMBL/GenBank/DDBJ whole genome shotgun (WGS) entry which is preliminary data.</text>
</comment>
<dbReference type="EMBL" id="FXTU01000001">
    <property type="protein sequence ID" value="SMP03254.1"/>
    <property type="molecule type" value="Genomic_DNA"/>
</dbReference>
<organism evidence="2 3">
    <name type="scientific">Laceyella tengchongensis</name>
    <dbReference type="NCBI Taxonomy" id="574699"/>
    <lineage>
        <taxon>Bacteria</taxon>
        <taxon>Bacillati</taxon>
        <taxon>Bacillota</taxon>
        <taxon>Bacilli</taxon>
        <taxon>Bacillales</taxon>
        <taxon>Thermoactinomycetaceae</taxon>
        <taxon>Laceyella</taxon>
    </lineage>
</organism>
<keyword evidence="1" id="KW-0812">Transmembrane</keyword>
<keyword evidence="1" id="KW-0472">Membrane</keyword>
<keyword evidence="1" id="KW-1133">Transmembrane helix</keyword>
<keyword evidence="3" id="KW-1185">Reference proteome</keyword>
<sequence>MGKTMTRSLSYICGLIIKSLGISLILRSELGADAWNGFFVAMSEWIGFTVGSWLITCGVLITLLNAFLSKKTPNPLSLLTIVVLGFCIDFWLDTLDFHPVQLFYQVLIFWGGFLLATIGISIYVQSKYALTPADQLMYILTERYAMSLTASKTVIDGSALLFALVLHGPLGLGTFIYTFLCGPFIQFFIPKIERLLFTDSPTTRS</sequence>
<evidence type="ECO:0000313" key="3">
    <source>
        <dbReference type="Proteomes" id="UP001157946"/>
    </source>
</evidence>
<accession>A0AA45WJJ4</accession>
<evidence type="ECO:0000256" key="1">
    <source>
        <dbReference type="SAM" id="Phobius"/>
    </source>
</evidence>
<dbReference type="AlphaFoldDB" id="A0AA45WJJ4"/>